<gene>
    <name evidence="1" type="ORF">DFR50_14237</name>
</gene>
<organism evidence="1 2">
    <name type="scientific">Roseiarcus fermentans</name>
    <dbReference type="NCBI Taxonomy" id="1473586"/>
    <lineage>
        <taxon>Bacteria</taxon>
        <taxon>Pseudomonadati</taxon>
        <taxon>Pseudomonadota</taxon>
        <taxon>Alphaproteobacteria</taxon>
        <taxon>Hyphomicrobiales</taxon>
        <taxon>Roseiarcaceae</taxon>
        <taxon>Roseiarcus</taxon>
    </lineage>
</organism>
<dbReference type="InterPro" id="IPR023346">
    <property type="entry name" value="Lysozyme-like_dom_sf"/>
</dbReference>
<name>A0A366EQK9_9HYPH</name>
<evidence type="ECO:0000313" key="1">
    <source>
        <dbReference type="EMBL" id="RBP03789.1"/>
    </source>
</evidence>
<dbReference type="EMBL" id="QNRK01000042">
    <property type="protein sequence ID" value="RBP03789.1"/>
    <property type="molecule type" value="Genomic_DNA"/>
</dbReference>
<comment type="caution">
    <text evidence="1">The sequence shown here is derived from an EMBL/GenBank/DDBJ whole genome shotgun (WGS) entry which is preliminary data.</text>
</comment>
<dbReference type="OrthoDB" id="3078754at2"/>
<evidence type="ECO:0000313" key="2">
    <source>
        <dbReference type="Proteomes" id="UP000253529"/>
    </source>
</evidence>
<accession>A0A366EQK9</accession>
<keyword evidence="2" id="KW-1185">Reference proteome</keyword>
<dbReference type="Gene3D" id="1.10.530.10">
    <property type="match status" value="1"/>
</dbReference>
<dbReference type="Proteomes" id="UP000253529">
    <property type="component" value="Unassembled WGS sequence"/>
</dbReference>
<proteinExistence type="predicted"/>
<dbReference type="SUPFAM" id="SSF53955">
    <property type="entry name" value="Lysozyme-like"/>
    <property type="match status" value="1"/>
</dbReference>
<protein>
    <submittedName>
        <fullName evidence="1">Chitinase class I</fullName>
    </submittedName>
</protein>
<dbReference type="AlphaFoldDB" id="A0A366EQK9"/>
<dbReference type="RefSeq" id="WP_113892549.1">
    <property type="nucleotide sequence ID" value="NZ_QNRK01000042.1"/>
</dbReference>
<reference evidence="1 2" key="1">
    <citation type="submission" date="2018-06" db="EMBL/GenBank/DDBJ databases">
        <title>Genomic Encyclopedia of Type Strains, Phase IV (KMG-IV): sequencing the most valuable type-strain genomes for metagenomic binning, comparative biology and taxonomic classification.</title>
        <authorList>
            <person name="Goeker M."/>
        </authorList>
    </citation>
    <scope>NUCLEOTIDE SEQUENCE [LARGE SCALE GENOMIC DNA]</scope>
    <source>
        <strain evidence="1 2">DSM 24875</strain>
    </source>
</reference>
<sequence>MTLAAPAEFFRCARNRLFAGSMTQGQVEGTNALLDAWDRHDIRWLAYALATAFHETAQTMEPIAEYGRGRGQPYGAAVGPFGQRYYGRGYVQLTWRHNYARADAELPGFDLVKTPDNALKPEIAAVVMLRGMTEGWFTGLKLDDYFPLKAPQRADWVNARRIINGLDCAARIALYGQQFREALEAGGYAP</sequence>